<reference evidence="16" key="1">
    <citation type="journal article" date="2019" name="Int. J. Syst. Evol. Microbiol.">
        <title>The Global Catalogue of Microorganisms (GCM) 10K type strain sequencing project: providing services to taxonomists for standard genome sequencing and annotation.</title>
        <authorList>
            <consortium name="The Broad Institute Genomics Platform"/>
            <consortium name="The Broad Institute Genome Sequencing Center for Infectious Disease"/>
            <person name="Wu L."/>
            <person name="Ma J."/>
        </authorList>
    </citation>
    <scope>NUCLEOTIDE SEQUENCE [LARGE SCALE GENOMIC DNA]</scope>
    <source>
        <strain evidence="16">KCTC 33575</strain>
    </source>
</reference>
<evidence type="ECO:0000256" key="3">
    <source>
        <dbReference type="ARBA" id="ARBA00011750"/>
    </source>
</evidence>
<dbReference type="PROSITE" id="PS00867">
    <property type="entry name" value="CPSASE_2"/>
    <property type="match status" value="1"/>
</dbReference>
<comment type="caution">
    <text evidence="15">The sequence shown here is derived from an EMBL/GenBank/DDBJ whole genome shotgun (WGS) entry which is preliminary data.</text>
</comment>
<dbReference type="InterPro" id="IPR004549">
    <property type="entry name" value="Acetyl_CoA_COase_biotin_COase"/>
</dbReference>
<comment type="subunit">
    <text evidence="3 12">Acetyl-CoA carboxylase is a heterohexamer of biotin carboxyl carrier protein, biotin carboxylase and the two subunits of carboxyl transferase in a 2:2 complex.</text>
</comment>
<keyword evidence="5 12" id="KW-0436">Ligase</keyword>
<dbReference type="SUPFAM" id="SSF51246">
    <property type="entry name" value="Rudiment single hybrid motif"/>
    <property type="match status" value="1"/>
</dbReference>
<keyword evidence="16" id="KW-1185">Reference proteome</keyword>
<dbReference type="InterPro" id="IPR011054">
    <property type="entry name" value="Rudment_hybrid_motif"/>
</dbReference>
<dbReference type="InterPro" id="IPR016185">
    <property type="entry name" value="PreATP-grasp_dom_sf"/>
</dbReference>
<keyword evidence="9" id="KW-0460">Magnesium</keyword>
<dbReference type="InterPro" id="IPR011764">
    <property type="entry name" value="Biotin_carboxylation_dom"/>
</dbReference>
<feature type="domain" description="ATP-grasp" evidence="13">
    <location>
        <begin position="119"/>
        <end position="317"/>
    </location>
</feature>
<evidence type="ECO:0000313" key="15">
    <source>
        <dbReference type="EMBL" id="MFD2829408.1"/>
    </source>
</evidence>
<dbReference type="SUPFAM" id="SSF52440">
    <property type="entry name" value="PreATP-grasp domain"/>
    <property type="match status" value="1"/>
</dbReference>
<dbReference type="PANTHER" id="PTHR48095:SF2">
    <property type="entry name" value="BIOTIN CARBOXYLASE, CHLOROPLASTIC"/>
    <property type="match status" value="1"/>
</dbReference>
<name>A0ABW5WVZ2_9STAP</name>
<comment type="catalytic activity">
    <reaction evidence="10 12">
        <text>N(6)-biotinyl-L-lysyl-[protein] + hydrogencarbonate + ATP = N(6)-carboxybiotinyl-L-lysyl-[protein] + ADP + phosphate + H(+)</text>
        <dbReference type="Rhea" id="RHEA:13501"/>
        <dbReference type="Rhea" id="RHEA-COMP:10505"/>
        <dbReference type="Rhea" id="RHEA-COMP:10506"/>
        <dbReference type="ChEBI" id="CHEBI:15378"/>
        <dbReference type="ChEBI" id="CHEBI:17544"/>
        <dbReference type="ChEBI" id="CHEBI:30616"/>
        <dbReference type="ChEBI" id="CHEBI:43474"/>
        <dbReference type="ChEBI" id="CHEBI:83144"/>
        <dbReference type="ChEBI" id="CHEBI:83145"/>
        <dbReference type="ChEBI" id="CHEBI:456216"/>
        <dbReference type="EC" id="6.3.4.14"/>
    </reaction>
</comment>
<evidence type="ECO:0000256" key="11">
    <source>
        <dbReference type="PROSITE-ProRule" id="PRU00409"/>
    </source>
</evidence>
<keyword evidence="6" id="KW-0479">Metal-binding</keyword>
<evidence type="ECO:0000313" key="16">
    <source>
        <dbReference type="Proteomes" id="UP001597519"/>
    </source>
</evidence>
<dbReference type="InterPro" id="IPR005482">
    <property type="entry name" value="Biotin_COase_C"/>
</dbReference>
<keyword evidence="12" id="KW-0092">Biotin</keyword>
<comment type="pathway">
    <text evidence="2 12">Lipid metabolism; malonyl-CoA biosynthesis; malonyl-CoA from acetyl-CoA: step 1/1.</text>
</comment>
<keyword evidence="12" id="KW-0275">Fatty acid biosynthesis</keyword>
<evidence type="ECO:0000256" key="12">
    <source>
        <dbReference type="RuleBase" id="RU365063"/>
    </source>
</evidence>
<keyword evidence="8 11" id="KW-0067">ATP-binding</keyword>
<accession>A0ABW5WVZ2</accession>
<dbReference type="Pfam" id="PF00289">
    <property type="entry name" value="Biotin_carb_N"/>
    <property type="match status" value="1"/>
</dbReference>
<sequence>MKKVLVANRGEIAVRIIRACKDLGIESVSIYSEADADSLHRKIATESYCVGPKLSKNSYLDMISIITIAKKAGCDAVHPGYGFLAENSDFAELCEASNLIFIGPMHETISLMGVKDVAKDTMIKANVPTVPGSDGVVASIEDAKVISAEIGYPVIIKASHGGGGKGIRVARDEKELVQNYKMTEQEAESAFGNKSLYIEKYIENFRHIEIQVLGDYHGNVVHLGERDCTIQRRMQKLVEEAPSPILTPEKRKEMGETSVRAAKSINYIGAGTIEFIYDLNEDQFYFMEMNTRIQVEHPVTEMVTGIDLVKMQIKIARREEIPFKQEDIEFNGHAMEFRINAENPYKNFMPSAGKVTEYITPGGYGVRMDTACYSGYVIPPYYDSMIAKLIVYNNTREETLAASRRALDEFIIGGIETTIPFHMNLLKNDAFLSNDYNTNFLAYNDVMKD</sequence>
<comment type="function">
    <text evidence="1 12">This protein is a component of the acetyl coenzyme A carboxylase complex; first, biotin carboxylase catalyzes the carboxylation of the carrier protein and then the transcarboxylase transfers the carboxyl group to form malonyl-CoA.</text>
</comment>
<evidence type="ECO:0000256" key="1">
    <source>
        <dbReference type="ARBA" id="ARBA00003761"/>
    </source>
</evidence>
<feature type="domain" description="Biotin carboxylation" evidence="14">
    <location>
        <begin position="1"/>
        <end position="446"/>
    </location>
</feature>
<dbReference type="Gene3D" id="3.30.470.20">
    <property type="entry name" value="ATP-grasp fold, B domain"/>
    <property type="match status" value="1"/>
</dbReference>
<evidence type="ECO:0000256" key="5">
    <source>
        <dbReference type="ARBA" id="ARBA00022598"/>
    </source>
</evidence>
<dbReference type="Pfam" id="PF02786">
    <property type="entry name" value="CPSase_L_D2"/>
    <property type="match status" value="1"/>
</dbReference>
<evidence type="ECO:0000256" key="2">
    <source>
        <dbReference type="ARBA" id="ARBA00004956"/>
    </source>
</evidence>
<dbReference type="Proteomes" id="UP001597519">
    <property type="component" value="Unassembled WGS sequence"/>
</dbReference>
<dbReference type="NCBIfam" id="TIGR00514">
    <property type="entry name" value="accC"/>
    <property type="match status" value="1"/>
</dbReference>
<evidence type="ECO:0000259" key="14">
    <source>
        <dbReference type="PROSITE" id="PS50979"/>
    </source>
</evidence>
<dbReference type="Pfam" id="PF02785">
    <property type="entry name" value="Biotin_carb_C"/>
    <property type="match status" value="1"/>
</dbReference>
<dbReference type="NCBIfam" id="NF006367">
    <property type="entry name" value="PRK08591.1"/>
    <property type="match status" value="1"/>
</dbReference>
<dbReference type="InterPro" id="IPR005481">
    <property type="entry name" value="BC-like_N"/>
</dbReference>
<dbReference type="EMBL" id="JBHUOQ010000001">
    <property type="protein sequence ID" value="MFD2829408.1"/>
    <property type="molecule type" value="Genomic_DNA"/>
</dbReference>
<keyword evidence="12" id="KW-0444">Lipid biosynthesis</keyword>
<dbReference type="SMART" id="SM00878">
    <property type="entry name" value="Biotin_carb_C"/>
    <property type="match status" value="1"/>
</dbReference>
<dbReference type="InterPro" id="IPR051602">
    <property type="entry name" value="ACC_Biotin_Carboxylase"/>
</dbReference>
<dbReference type="InterPro" id="IPR005479">
    <property type="entry name" value="CPAse_ATP-bd"/>
</dbReference>
<gene>
    <name evidence="15" type="primary">accC</name>
    <name evidence="15" type="ORF">ACFSX4_02945</name>
</gene>
<keyword evidence="7 11" id="KW-0547">Nucleotide-binding</keyword>
<dbReference type="PROSITE" id="PS50979">
    <property type="entry name" value="BC"/>
    <property type="match status" value="1"/>
</dbReference>
<protein>
    <recommendedName>
        <fullName evidence="4 12">Biotin carboxylase</fullName>
        <ecNumber evidence="4 12">6.3.4.14</ecNumber>
    </recommendedName>
    <alternativeName>
        <fullName evidence="12">Acetyl-coenzyme A carboxylase biotin carboxylase subunit A</fullName>
    </alternativeName>
</protein>
<evidence type="ECO:0000256" key="10">
    <source>
        <dbReference type="ARBA" id="ARBA00048600"/>
    </source>
</evidence>
<proteinExistence type="predicted"/>
<evidence type="ECO:0000256" key="8">
    <source>
        <dbReference type="ARBA" id="ARBA00022840"/>
    </source>
</evidence>
<evidence type="ECO:0000256" key="7">
    <source>
        <dbReference type="ARBA" id="ARBA00022741"/>
    </source>
</evidence>
<dbReference type="PROSITE" id="PS50975">
    <property type="entry name" value="ATP_GRASP"/>
    <property type="match status" value="1"/>
</dbReference>
<dbReference type="RefSeq" id="WP_377773427.1">
    <property type="nucleotide sequence ID" value="NZ_JBHUOQ010000001.1"/>
</dbReference>
<organism evidence="15 16">
    <name type="scientific">Corticicoccus populi</name>
    <dbReference type="NCBI Taxonomy" id="1812821"/>
    <lineage>
        <taxon>Bacteria</taxon>
        <taxon>Bacillati</taxon>
        <taxon>Bacillota</taxon>
        <taxon>Bacilli</taxon>
        <taxon>Bacillales</taxon>
        <taxon>Staphylococcaceae</taxon>
        <taxon>Corticicoccus</taxon>
    </lineage>
</organism>
<evidence type="ECO:0000256" key="6">
    <source>
        <dbReference type="ARBA" id="ARBA00022723"/>
    </source>
</evidence>
<evidence type="ECO:0000259" key="13">
    <source>
        <dbReference type="PROSITE" id="PS50975"/>
    </source>
</evidence>
<dbReference type="PROSITE" id="PS00866">
    <property type="entry name" value="CPSASE_1"/>
    <property type="match status" value="1"/>
</dbReference>
<keyword evidence="12" id="KW-0276">Fatty acid metabolism</keyword>
<dbReference type="SUPFAM" id="SSF56059">
    <property type="entry name" value="Glutathione synthetase ATP-binding domain-like"/>
    <property type="match status" value="1"/>
</dbReference>
<keyword evidence="12" id="KW-0443">Lipid metabolism</keyword>
<evidence type="ECO:0000256" key="9">
    <source>
        <dbReference type="ARBA" id="ARBA00022842"/>
    </source>
</evidence>
<dbReference type="InterPro" id="IPR011761">
    <property type="entry name" value="ATP-grasp"/>
</dbReference>
<dbReference type="GO" id="GO:0004075">
    <property type="term" value="F:biotin carboxylase activity"/>
    <property type="evidence" value="ECO:0007669"/>
    <property type="project" value="UniProtKB-EC"/>
</dbReference>
<evidence type="ECO:0000256" key="4">
    <source>
        <dbReference type="ARBA" id="ARBA00013263"/>
    </source>
</evidence>
<dbReference type="EC" id="6.3.4.14" evidence="4 12"/>
<dbReference type="PANTHER" id="PTHR48095">
    <property type="entry name" value="PYRUVATE CARBOXYLASE SUBUNIT A"/>
    <property type="match status" value="1"/>
</dbReference>